<dbReference type="GO" id="GO:0046279">
    <property type="term" value="P:3,4-dihydroxybenzoate biosynthetic process"/>
    <property type="evidence" value="ECO:0007669"/>
    <property type="project" value="UniProtKB-UniRule"/>
</dbReference>
<feature type="binding site" evidence="1">
    <location>
        <position position="457"/>
    </location>
    <ligand>
        <name>Mg(2+)</name>
        <dbReference type="ChEBI" id="CHEBI:18420"/>
    </ligand>
</feature>
<dbReference type="InterPro" id="IPR013022">
    <property type="entry name" value="Xyl_isomerase-like_TIM-brl"/>
</dbReference>
<comment type="similarity">
    <text evidence="1">Belongs to the bacterial two-domain DSD family.</text>
</comment>
<reference evidence="3 4" key="1">
    <citation type="submission" date="2018-09" db="EMBL/GenBank/DDBJ databases">
        <authorList>
            <person name="Zhu H."/>
        </authorList>
    </citation>
    <scope>NUCLEOTIDE SEQUENCE [LARGE SCALE GENOMIC DNA]</scope>
    <source>
        <strain evidence="3 4">K2W22B-5</strain>
    </source>
</reference>
<comment type="catalytic activity">
    <reaction evidence="1">
        <text>3-dehydroshikimate = 3,4-dihydroxybenzoate + H2O</text>
        <dbReference type="Rhea" id="RHEA:24848"/>
        <dbReference type="ChEBI" id="CHEBI:15377"/>
        <dbReference type="ChEBI" id="CHEBI:16630"/>
        <dbReference type="ChEBI" id="CHEBI:36241"/>
        <dbReference type="EC" id="4.2.1.118"/>
    </reaction>
</comment>
<dbReference type="PANTHER" id="PTHR12110:SF21">
    <property type="entry name" value="XYLOSE ISOMERASE-LIKE TIM BARREL DOMAIN-CONTAINING PROTEIN"/>
    <property type="match status" value="1"/>
</dbReference>
<dbReference type="PROSITE" id="PS51819">
    <property type="entry name" value="VOC"/>
    <property type="match status" value="2"/>
</dbReference>
<comment type="cofactor">
    <cofactor evidence="1">
        <name>a divalent metal cation</name>
        <dbReference type="ChEBI" id="CHEBI:60240"/>
    </cofactor>
</comment>
<dbReference type="HAMAP" id="MF_02238">
    <property type="entry name" value="DSD"/>
    <property type="match status" value="1"/>
</dbReference>
<evidence type="ECO:0000256" key="1">
    <source>
        <dbReference type="HAMAP-Rule" id="MF_02238"/>
    </source>
</evidence>
<dbReference type="SUPFAM" id="SSF51658">
    <property type="entry name" value="Xylose isomerase-like"/>
    <property type="match status" value="1"/>
</dbReference>
<feature type="binding site" evidence="1">
    <location>
        <position position="134"/>
    </location>
    <ligand>
        <name>a divalent metal cation</name>
        <dbReference type="ChEBI" id="CHEBI:60240"/>
        <note>catalytic</note>
    </ligand>
</feature>
<feature type="domain" description="VOC" evidence="2">
    <location>
        <begin position="454"/>
        <end position="603"/>
    </location>
</feature>
<proteinExistence type="inferred from homology"/>
<feature type="binding site" evidence="1">
    <location>
        <position position="535"/>
    </location>
    <ligand>
        <name>Mg(2+)</name>
        <dbReference type="ChEBI" id="CHEBI:18420"/>
    </ligand>
</feature>
<protein>
    <recommendedName>
        <fullName evidence="1">3-dehydroshikimate dehydratase</fullName>
        <shortName evidence="1">DSD</shortName>
        <ecNumber evidence="1">4.2.1.118</ecNumber>
    </recommendedName>
</protein>
<feature type="binding site" evidence="1">
    <location>
        <position position="612"/>
    </location>
    <ligand>
        <name>Mg(2+)</name>
        <dbReference type="ChEBI" id="CHEBI:18420"/>
    </ligand>
</feature>
<dbReference type="InterPro" id="IPR036237">
    <property type="entry name" value="Xyl_isomerase-like_sf"/>
</dbReference>
<dbReference type="Gene3D" id="3.10.180.10">
    <property type="entry name" value="2,3-Dihydroxybiphenyl 1,2-Dioxygenase, domain 1"/>
    <property type="match status" value="2"/>
</dbReference>
<keyword evidence="3" id="KW-0670">Pyruvate</keyword>
<dbReference type="GO" id="GO:0016853">
    <property type="term" value="F:isomerase activity"/>
    <property type="evidence" value="ECO:0007669"/>
    <property type="project" value="UniProtKB-KW"/>
</dbReference>
<name>A0A418VYZ2_9PROT</name>
<keyword evidence="4" id="KW-1185">Reference proteome</keyword>
<dbReference type="GO" id="GO:0046565">
    <property type="term" value="F:3-dehydroshikimate dehydratase activity"/>
    <property type="evidence" value="ECO:0007669"/>
    <property type="project" value="UniProtKB-UniRule"/>
</dbReference>
<gene>
    <name evidence="3" type="ORF">D3877_14200</name>
</gene>
<keyword evidence="1" id="KW-0479">Metal-binding</keyword>
<dbReference type="Proteomes" id="UP000283458">
    <property type="component" value="Unassembled WGS sequence"/>
</dbReference>
<organism evidence="3 4">
    <name type="scientific">Azospirillum cavernae</name>
    <dbReference type="NCBI Taxonomy" id="2320860"/>
    <lineage>
        <taxon>Bacteria</taxon>
        <taxon>Pseudomonadati</taxon>
        <taxon>Pseudomonadota</taxon>
        <taxon>Alphaproteobacteria</taxon>
        <taxon>Rhodospirillales</taxon>
        <taxon>Azospirillaceae</taxon>
        <taxon>Azospirillum</taxon>
    </lineage>
</organism>
<feature type="binding site" evidence="1">
    <location>
        <position position="239"/>
    </location>
    <ligand>
        <name>a divalent metal cation</name>
        <dbReference type="ChEBI" id="CHEBI:60240"/>
        <note>catalytic</note>
    </ligand>
</feature>
<dbReference type="InterPro" id="IPR029068">
    <property type="entry name" value="Glyas_Bleomycin-R_OHBP_Dase"/>
</dbReference>
<comment type="function">
    <text evidence="1">Catalyzes the conversion of 3-dehydroshikimate to protocatechuate (3,4-dihydroxybenzoate), a common intermediate of quinate and shikimate degradation pathways.</text>
</comment>
<accession>A0A418VYZ2</accession>
<dbReference type="InterPro" id="IPR004360">
    <property type="entry name" value="Glyas_Fos-R_dOase_dom"/>
</dbReference>
<dbReference type="Pfam" id="PF14696">
    <property type="entry name" value="Glyoxalase_5"/>
    <property type="match status" value="1"/>
</dbReference>
<keyword evidence="3" id="KW-0413">Isomerase</keyword>
<feature type="binding site" evidence="1">
    <location>
        <position position="165"/>
    </location>
    <ligand>
        <name>a divalent metal cation</name>
        <dbReference type="ChEBI" id="CHEBI:60240"/>
        <note>catalytic</note>
    </ligand>
</feature>
<dbReference type="RefSeq" id="WP_119832449.1">
    <property type="nucleotide sequence ID" value="NZ_QYUL01000002.1"/>
</dbReference>
<dbReference type="AlphaFoldDB" id="A0A418VYZ2"/>
<feature type="binding site" evidence="1">
    <location>
        <position position="191"/>
    </location>
    <ligand>
        <name>a divalent metal cation</name>
        <dbReference type="ChEBI" id="CHEBI:60240"/>
        <note>catalytic</note>
    </ligand>
</feature>
<comment type="caution">
    <text evidence="3">The sequence shown here is derived from an EMBL/GenBank/DDBJ whole genome shotgun (WGS) entry which is preliminary data.</text>
</comment>
<comment type="pathway">
    <text evidence="1">Aromatic compound metabolism; 3,4-dihydroxybenzoate biosynthesis.</text>
</comment>
<dbReference type="Pfam" id="PF00903">
    <property type="entry name" value="Glyoxalase"/>
    <property type="match status" value="1"/>
</dbReference>
<keyword evidence="1" id="KW-0456">Lyase</keyword>
<dbReference type="SUPFAM" id="SSF54593">
    <property type="entry name" value="Glyoxalase/Bleomycin resistance protein/Dihydroxybiphenyl dioxygenase"/>
    <property type="match status" value="1"/>
</dbReference>
<evidence type="ECO:0000313" key="4">
    <source>
        <dbReference type="Proteomes" id="UP000283458"/>
    </source>
</evidence>
<dbReference type="InterPro" id="IPR050312">
    <property type="entry name" value="IolE/XylAMocC-like"/>
</dbReference>
<dbReference type="UniPathway" id="UPA00088"/>
<dbReference type="Pfam" id="PF01261">
    <property type="entry name" value="AP_endonuc_2"/>
    <property type="match status" value="1"/>
</dbReference>
<feature type="domain" description="VOC" evidence="2">
    <location>
        <begin position="308"/>
        <end position="427"/>
    </location>
</feature>
<dbReference type="GO" id="GO:0046872">
    <property type="term" value="F:metal ion binding"/>
    <property type="evidence" value="ECO:0007669"/>
    <property type="project" value="UniProtKB-UniRule"/>
</dbReference>
<dbReference type="InterPro" id="IPR043700">
    <property type="entry name" value="DSD"/>
</dbReference>
<evidence type="ECO:0000259" key="2">
    <source>
        <dbReference type="PROSITE" id="PS51819"/>
    </source>
</evidence>
<evidence type="ECO:0000313" key="3">
    <source>
        <dbReference type="EMBL" id="RJF82372.1"/>
    </source>
</evidence>
<dbReference type="OrthoDB" id="9780241at2"/>
<dbReference type="InterPro" id="IPR037523">
    <property type="entry name" value="VOC_core"/>
</dbReference>
<dbReference type="EMBL" id="QYUL01000002">
    <property type="protein sequence ID" value="RJF82372.1"/>
    <property type="molecule type" value="Genomic_DNA"/>
</dbReference>
<dbReference type="EC" id="4.2.1.118" evidence="1"/>
<dbReference type="PANTHER" id="PTHR12110">
    <property type="entry name" value="HYDROXYPYRUVATE ISOMERASE"/>
    <property type="match status" value="1"/>
</dbReference>
<sequence>MRRSIATVSLSGTLPEKLEAIAAARFDGVEIFEPDLTGFPGRPRDIRDMAADLGLTIELFQPFRNAEGLGPAAFQRTLHRLERKLDLMEELGAPLMLVCSNVEPDAIDDDGLAAEQLRAMAERAGARGIRLGYEALAWGTHVSTFDHAWRLVERADHPHLGLILDSFHTLALPHDWSGIADLPGERIFFVQLADAPRLDMATLMLSRHHRCLPGQGELNVGGFTEAVLRAGYTGPLSLEIFNDALRSAPTRQTAKDGMRSLLHVEEQVRRVEAARRILSDGVAETKSIATAPRRVELFDPPTPARLDGVAFVEFAVNHAAQAKLADELKRLGFRRLGRHRSKDVDLYGMGDIRFVLNAEPHSTAHSYYLLHGASVCAIAYEVDDPLRAVGRAEAFGCPRFEGRVGPNELSLPGIRSIGGELVYFTRRRADGSIDFETDFLLDDGGAAQPDAAHRIDHIAQVLPEGALDAAILFHRAVLDLEPEPVVVLADPFGLVRSRAISDQRRRVRFPLNIASGRNTSAARSVSTYLGAGVHHIALETSDLFAAAERLRATGVAILPIPANYYDDLAARFDLDEDLLATMTRLNILYDRQGDGEFFQLYTQPFEGRFFFELVERRGGYDQYGAANASIRMAASSQLGAHDTLVG</sequence>
<dbReference type="Gene3D" id="3.20.20.150">
    <property type="entry name" value="Divalent-metal-dependent TIM barrel enzymes"/>
    <property type="match status" value="1"/>
</dbReference>